<dbReference type="PANTHER" id="PTHR43788:SF6">
    <property type="entry name" value="DNA HELICASE B"/>
    <property type="match status" value="1"/>
</dbReference>
<evidence type="ECO:0000256" key="7">
    <source>
        <dbReference type="ARBA" id="ARBA00022840"/>
    </source>
</evidence>
<keyword evidence="7" id="KW-0067">ATP-binding</keyword>
<keyword evidence="8" id="KW-0238">DNA-binding</keyword>
<dbReference type="InterPro" id="IPR050534">
    <property type="entry name" value="Coronavir_polyprotein_1ab"/>
</dbReference>
<dbReference type="Gene3D" id="1.10.10.1020">
    <property type="entry name" value="RecBCD complex, subunit RecD, N-terminal domain"/>
    <property type="match status" value="1"/>
</dbReference>
<evidence type="ECO:0000256" key="1">
    <source>
        <dbReference type="ARBA" id="ARBA00022722"/>
    </source>
</evidence>
<evidence type="ECO:0000256" key="5">
    <source>
        <dbReference type="ARBA" id="ARBA00022806"/>
    </source>
</evidence>
<dbReference type="Proteomes" id="UP000526501">
    <property type="component" value="Unassembled WGS sequence"/>
</dbReference>
<keyword evidence="6" id="KW-0269">Exonuclease</keyword>
<dbReference type="NCBIfam" id="TIGR01447">
    <property type="entry name" value="recD"/>
    <property type="match status" value="1"/>
</dbReference>
<accession>A0A7X1E978</accession>
<name>A0A7X1E978_9BACT</name>
<dbReference type="CDD" id="cd17933">
    <property type="entry name" value="DEXSc_RecD-like"/>
    <property type="match status" value="1"/>
</dbReference>
<evidence type="ECO:0000259" key="11">
    <source>
        <dbReference type="Pfam" id="PF13538"/>
    </source>
</evidence>
<evidence type="ECO:0000256" key="9">
    <source>
        <dbReference type="ARBA" id="ARBA00023204"/>
    </source>
</evidence>
<proteinExistence type="inferred from homology"/>
<dbReference type="HAMAP" id="MF_01487">
    <property type="entry name" value="RecD"/>
    <property type="match status" value="1"/>
</dbReference>
<keyword evidence="9" id="KW-0234">DNA repair</keyword>
<reference evidence="13 14" key="1">
    <citation type="submission" date="2020-07" db="EMBL/GenBank/DDBJ databases">
        <authorList>
            <person name="Feng X."/>
        </authorList>
    </citation>
    <scope>NUCLEOTIDE SEQUENCE [LARGE SCALE GENOMIC DNA]</scope>
    <source>
        <strain evidence="13 14">JCM23202</strain>
    </source>
</reference>
<dbReference type="PANTHER" id="PTHR43788">
    <property type="entry name" value="DNA2/NAM7 HELICASE FAMILY MEMBER"/>
    <property type="match status" value="1"/>
</dbReference>
<dbReference type="CDD" id="cd18809">
    <property type="entry name" value="SF1_C_RecD"/>
    <property type="match status" value="1"/>
</dbReference>
<comment type="caution">
    <text evidence="13">The sequence shown here is derived from an EMBL/GenBank/DDBJ whole genome shotgun (WGS) entry which is preliminary data.</text>
</comment>
<dbReference type="SUPFAM" id="SSF52540">
    <property type="entry name" value="P-loop containing nucleoside triphosphate hydrolases"/>
    <property type="match status" value="2"/>
</dbReference>
<protein>
    <submittedName>
        <fullName evidence="13">Exodeoxyribonuclease V subunit alpha</fullName>
        <ecNumber evidence="13">3.1.11.5</ecNumber>
    </submittedName>
</protein>
<dbReference type="Pfam" id="PF21185">
    <property type="entry name" value="RecD_N"/>
    <property type="match status" value="1"/>
</dbReference>
<dbReference type="EC" id="3.1.11.5" evidence="13"/>
<evidence type="ECO:0000256" key="2">
    <source>
        <dbReference type="ARBA" id="ARBA00022741"/>
    </source>
</evidence>
<dbReference type="RefSeq" id="WP_185661428.1">
    <property type="nucleotide sequence ID" value="NZ_CAWPOO010000013.1"/>
</dbReference>
<dbReference type="Pfam" id="PF13245">
    <property type="entry name" value="AAA_19"/>
    <property type="match status" value="1"/>
</dbReference>
<dbReference type="GO" id="GO:0006302">
    <property type="term" value="P:double-strand break repair"/>
    <property type="evidence" value="ECO:0007669"/>
    <property type="project" value="InterPro"/>
</dbReference>
<evidence type="ECO:0000256" key="6">
    <source>
        <dbReference type="ARBA" id="ARBA00022839"/>
    </source>
</evidence>
<keyword evidence="3" id="KW-0227">DNA damage</keyword>
<dbReference type="Gene3D" id="3.40.50.300">
    <property type="entry name" value="P-loop containing nucleotide triphosphate hydrolases"/>
    <property type="match status" value="3"/>
</dbReference>
<dbReference type="GO" id="GO:0008854">
    <property type="term" value="F:exodeoxyribonuclease V activity"/>
    <property type="evidence" value="ECO:0007669"/>
    <property type="project" value="UniProtKB-EC"/>
</dbReference>
<keyword evidence="2" id="KW-0547">Nucleotide-binding</keyword>
<keyword evidence="4 13" id="KW-0378">Hydrolase</keyword>
<dbReference type="InterPro" id="IPR027417">
    <property type="entry name" value="P-loop_NTPase"/>
</dbReference>
<evidence type="ECO:0000256" key="8">
    <source>
        <dbReference type="ARBA" id="ARBA00023125"/>
    </source>
</evidence>
<dbReference type="GO" id="GO:0009338">
    <property type="term" value="C:exodeoxyribonuclease V complex"/>
    <property type="evidence" value="ECO:0007669"/>
    <property type="project" value="InterPro"/>
</dbReference>
<dbReference type="InterPro" id="IPR006344">
    <property type="entry name" value="RecD"/>
</dbReference>
<keyword evidence="1" id="KW-0540">Nuclease</keyword>
<dbReference type="InterPro" id="IPR027785">
    <property type="entry name" value="UvrD-like_helicase_C"/>
</dbReference>
<evidence type="ECO:0000256" key="10">
    <source>
        <dbReference type="ARBA" id="ARBA00023235"/>
    </source>
</evidence>
<feature type="domain" description="UvrD-like helicase C-terminal" evidence="11">
    <location>
        <begin position="489"/>
        <end position="535"/>
    </location>
</feature>
<evidence type="ECO:0000313" key="13">
    <source>
        <dbReference type="EMBL" id="MBC2607550.1"/>
    </source>
</evidence>
<dbReference type="GO" id="GO:0006310">
    <property type="term" value="P:DNA recombination"/>
    <property type="evidence" value="ECO:0007669"/>
    <property type="project" value="InterPro"/>
</dbReference>
<dbReference type="GO" id="GO:0017116">
    <property type="term" value="F:single-stranded DNA helicase activity"/>
    <property type="evidence" value="ECO:0007669"/>
    <property type="project" value="TreeGrafter"/>
</dbReference>
<feature type="domain" description="RecBCD enzyme subunit RecD N-terminal" evidence="12">
    <location>
        <begin position="18"/>
        <end position="108"/>
    </location>
</feature>
<dbReference type="GO" id="GO:0003677">
    <property type="term" value="F:DNA binding"/>
    <property type="evidence" value="ECO:0007669"/>
    <property type="project" value="UniProtKB-KW"/>
</dbReference>
<gene>
    <name evidence="13" type="primary">recD</name>
    <name evidence="13" type="ORF">H5P27_15970</name>
</gene>
<sequence>MKKLGEELALLSEPPFVSIDRMLVKYLEDEWGERNRWVLIAAALCNLAVREGHTFLDLGQVPHLGSTTIRSWPAIDEWKHMLGGCTAVREEGTENCTPLVLVNKTKLYLDKYYQYESRLADRIKSLCSEPDLTEGDVVERAVANRFFVITGGPGTGKTTIALRYLDRLLDRWTEKRPPRFAAVAPTGKAAARLAESMSSGVRRLSFDSEREKALLSIPNLTIHRLLGALPNRSTFRHHKGGPIRYDALVVDESSMIDLPLMSKLLDALPTSCRLLFLGDKDQLTSVDVGSVLGDILAASLQPDSPLSPLVERLQKTYRFSEDSGIYAACQAARVGDVGTFQNILEKGLDDFSFIETPIESSKIPTEALRLGYGQWESLYQCSTVDDALAKLNRFVTLIATRKGPEGSEAFNRKLASHIRERLKMDPMGTDPVSASPIIVLENDYELELYNGDLGLVWQADDGSLAAYFVAANGATRRFRLSEMPSFEPAHALTIHKSQGSEFDEISCIFPGKSNRQITRELVYTAFSRAKKRVTVFSSTKTLTDAVANQAARATRLAVLLA</sequence>
<evidence type="ECO:0000313" key="14">
    <source>
        <dbReference type="Proteomes" id="UP000526501"/>
    </source>
</evidence>
<evidence type="ECO:0000259" key="12">
    <source>
        <dbReference type="Pfam" id="PF21185"/>
    </source>
</evidence>
<keyword evidence="5" id="KW-0347">Helicase</keyword>
<keyword evidence="14" id="KW-1185">Reference proteome</keyword>
<dbReference type="AlphaFoldDB" id="A0A7X1E978"/>
<evidence type="ECO:0000256" key="3">
    <source>
        <dbReference type="ARBA" id="ARBA00022763"/>
    </source>
</evidence>
<keyword evidence="10" id="KW-0413">Isomerase</keyword>
<organism evidence="13 14">
    <name type="scientific">Pelagicoccus albus</name>
    <dbReference type="NCBI Taxonomy" id="415222"/>
    <lineage>
        <taxon>Bacteria</taxon>
        <taxon>Pseudomonadati</taxon>
        <taxon>Verrucomicrobiota</taxon>
        <taxon>Opitutia</taxon>
        <taxon>Puniceicoccales</taxon>
        <taxon>Pelagicoccaceae</taxon>
        <taxon>Pelagicoccus</taxon>
    </lineage>
</organism>
<dbReference type="InterPro" id="IPR049550">
    <property type="entry name" value="RecD_N"/>
</dbReference>
<dbReference type="GO" id="GO:0005524">
    <property type="term" value="F:ATP binding"/>
    <property type="evidence" value="ECO:0007669"/>
    <property type="project" value="UniProtKB-KW"/>
</dbReference>
<dbReference type="EMBL" id="JACHVC010000013">
    <property type="protein sequence ID" value="MBC2607550.1"/>
    <property type="molecule type" value="Genomic_DNA"/>
</dbReference>
<dbReference type="Pfam" id="PF13538">
    <property type="entry name" value="UvrD_C_2"/>
    <property type="match status" value="1"/>
</dbReference>
<evidence type="ECO:0000256" key="4">
    <source>
        <dbReference type="ARBA" id="ARBA00022801"/>
    </source>
</evidence>
<dbReference type="InterPro" id="IPR041851">
    <property type="entry name" value="RecD_N_sf"/>
</dbReference>